<comment type="caution">
    <text evidence="2">The sequence shown here is derived from an EMBL/GenBank/DDBJ whole genome shotgun (WGS) entry which is preliminary data.</text>
</comment>
<reference evidence="2 3" key="1">
    <citation type="submission" date="2019-03" db="EMBL/GenBank/DDBJ databases">
        <title>Draft genome sequences of novel Actinobacteria.</title>
        <authorList>
            <person name="Sahin N."/>
            <person name="Ay H."/>
            <person name="Saygin H."/>
        </authorList>
    </citation>
    <scope>NUCLEOTIDE SEQUENCE [LARGE SCALE GENOMIC DNA]</scope>
    <source>
        <strain evidence="2 3">KC310</strain>
    </source>
</reference>
<feature type="signal peptide" evidence="1">
    <location>
        <begin position="1"/>
        <end position="20"/>
    </location>
</feature>
<keyword evidence="3" id="KW-1185">Reference proteome</keyword>
<evidence type="ECO:0000313" key="3">
    <source>
        <dbReference type="Proteomes" id="UP000295258"/>
    </source>
</evidence>
<dbReference type="Proteomes" id="UP000295258">
    <property type="component" value="Unassembled WGS sequence"/>
</dbReference>
<keyword evidence="1" id="KW-0732">Signal</keyword>
<proteinExistence type="predicted"/>
<dbReference type="EMBL" id="SMKO01000026">
    <property type="protein sequence ID" value="TDD07483.1"/>
    <property type="molecule type" value="Genomic_DNA"/>
</dbReference>
<evidence type="ECO:0000313" key="2">
    <source>
        <dbReference type="EMBL" id="TDD07483.1"/>
    </source>
</evidence>
<feature type="chain" id="PRO_5038743408" evidence="1">
    <location>
        <begin position="21"/>
        <end position="183"/>
    </location>
</feature>
<accession>A0A4R4VVU9</accession>
<organism evidence="2 3">
    <name type="scientific">Nonomuraea deserti</name>
    <dbReference type="NCBI Taxonomy" id="1848322"/>
    <lineage>
        <taxon>Bacteria</taxon>
        <taxon>Bacillati</taxon>
        <taxon>Actinomycetota</taxon>
        <taxon>Actinomycetes</taxon>
        <taxon>Streptosporangiales</taxon>
        <taxon>Streptosporangiaceae</taxon>
        <taxon>Nonomuraea</taxon>
    </lineage>
</organism>
<evidence type="ECO:0000256" key="1">
    <source>
        <dbReference type="SAM" id="SignalP"/>
    </source>
</evidence>
<gene>
    <name evidence="2" type="ORF">E1292_13335</name>
</gene>
<dbReference type="RefSeq" id="WP_132595452.1">
    <property type="nucleotide sequence ID" value="NZ_SMKO01000026.1"/>
</dbReference>
<protein>
    <submittedName>
        <fullName evidence="2">Uncharacterized protein</fullName>
    </submittedName>
</protein>
<dbReference type="AlphaFoldDB" id="A0A4R4VVU9"/>
<name>A0A4R4VVU9_9ACTN</name>
<sequence>MRARTAAVAAVLSLTGSFVAASPAAGAATAVYYLKPQVTTLDAATDKCPGDAQWFVDKEARIAWTWTNGRHACVEVSYTPRYTSMSCDFSFYIPPKSATAVVRFAIHGDFDPRIHGGVVRGPGLPVDEKPRHGWWHIGRGTNVRSILFTDANGQPYRAERIGWGMDATNGIKQVCAPERRRPL</sequence>